<evidence type="ECO:0000256" key="2">
    <source>
        <dbReference type="ARBA" id="ARBA00023015"/>
    </source>
</evidence>
<feature type="compositionally biased region" description="Gly residues" evidence="6">
    <location>
        <begin position="281"/>
        <end position="290"/>
    </location>
</feature>
<keyword evidence="3 5" id="KW-0238">DNA-binding</keyword>
<evidence type="ECO:0000256" key="5">
    <source>
        <dbReference type="PROSITE-ProRule" id="PRU01091"/>
    </source>
</evidence>
<dbReference type="PANTHER" id="PTHR35807:SF1">
    <property type="entry name" value="TRANSCRIPTIONAL REGULATOR REDD"/>
    <property type="match status" value="1"/>
</dbReference>
<dbReference type="Gene3D" id="1.10.10.10">
    <property type="entry name" value="Winged helix-like DNA-binding domain superfamily/Winged helix DNA-binding domain"/>
    <property type="match status" value="1"/>
</dbReference>
<gene>
    <name evidence="8" type="ORF">SAMN05421810_102437</name>
</gene>
<dbReference type="SMART" id="SM01043">
    <property type="entry name" value="BTAD"/>
    <property type="match status" value="1"/>
</dbReference>
<feature type="DNA-binding region" description="OmpR/PhoB-type" evidence="5">
    <location>
        <begin position="3"/>
        <end position="104"/>
    </location>
</feature>
<dbReference type="SUPFAM" id="SSF48452">
    <property type="entry name" value="TPR-like"/>
    <property type="match status" value="1"/>
</dbReference>
<dbReference type="SMART" id="SM00862">
    <property type="entry name" value="Trans_reg_C"/>
    <property type="match status" value="1"/>
</dbReference>
<dbReference type="GO" id="GO:0006355">
    <property type="term" value="P:regulation of DNA-templated transcription"/>
    <property type="evidence" value="ECO:0007669"/>
    <property type="project" value="InterPro"/>
</dbReference>
<dbReference type="PANTHER" id="PTHR35807">
    <property type="entry name" value="TRANSCRIPTIONAL REGULATOR REDD-RELATED"/>
    <property type="match status" value="1"/>
</dbReference>
<keyword evidence="4" id="KW-0804">Transcription</keyword>
<organism evidence="8 9">
    <name type="scientific">Amycolatopsis arida</name>
    <dbReference type="NCBI Taxonomy" id="587909"/>
    <lineage>
        <taxon>Bacteria</taxon>
        <taxon>Bacillati</taxon>
        <taxon>Actinomycetota</taxon>
        <taxon>Actinomycetes</taxon>
        <taxon>Pseudonocardiales</taxon>
        <taxon>Pseudonocardiaceae</taxon>
        <taxon>Amycolatopsis</taxon>
    </lineage>
</organism>
<keyword evidence="9" id="KW-1185">Reference proteome</keyword>
<dbReference type="InterPro" id="IPR016032">
    <property type="entry name" value="Sig_transdc_resp-reg_C-effctor"/>
</dbReference>
<evidence type="ECO:0000259" key="7">
    <source>
        <dbReference type="PROSITE" id="PS51755"/>
    </source>
</evidence>
<dbReference type="InterPro" id="IPR005158">
    <property type="entry name" value="BTAD"/>
</dbReference>
<dbReference type="RefSeq" id="WP_166677559.1">
    <property type="nucleotide sequence ID" value="NZ_FOWW01000002.1"/>
</dbReference>
<dbReference type="AlphaFoldDB" id="A0A1I5PXM4"/>
<dbReference type="Pfam" id="PF03704">
    <property type="entry name" value="BTAD"/>
    <property type="match status" value="1"/>
</dbReference>
<dbReference type="Gene3D" id="1.25.40.10">
    <property type="entry name" value="Tetratricopeptide repeat domain"/>
    <property type="match status" value="1"/>
</dbReference>
<dbReference type="EMBL" id="FOWW01000002">
    <property type="protein sequence ID" value="SFP38784.1"/>
    <property type="molecule type" value="Genomic_DNA"/>
</dbReference>
<evidence type="ECO:0000313" key="8">
    <source>
        <dbReference type="EMBL" id="SFP38784.1"/>
    </source>
</evidence>
<accession>A0A1I5PXM4</accession>
<dbReference type="STRING" id="587909.SAMN05421810_102437"/>
<dbReference type="InterPro" id="IPR036388">
    <property type="entry name" value="WH-like_DNA-bd_sf"/>
</dbReference>
<evidence type="ECO:0000256" key="1">
    <source>
        <dbReference type="ARBA" id="ARBA00005820"/>
    </source>
</evidence>
<sequence>MVERSRAREKQVRAEFRLLGPVELRLDRRAVDLGPAKQRCVLAALLWSSGQPVTVETLLGRVWGEPAPARKRDSLYSYVTRLRSVLGPAGVPLTRTAAGYLAEVDPALVDLCRYRCLVRRARSTGMDPRSRAGLLHAALSLWYGKPLGGLPGDWAQRASAGLVQQHVALLAEWAALEMSHGTPTGVIEVLADARVSYPLAEPLVEQLMLALRGTGQASEALGLYRRYRAELTAELGLEPSRRLRELELLLLRGDVRPVGQGGGAEPAPPRSTPPPRPVPYGAGGAGQWLW</sequence>
<feature type="compositionally biased region" description="Pro residues" evidence="6">
    <location>
        <begin position="266"/>
        <end position="278"/>
    </location>
</feature>
<keyword evidence="2" id="KW-0805">Transcription regulation</keyword>
<comment type="similarity">
    <text evidence="1">Belongs to the AfsR/DnrI/RedD regulatory family.</text>
</comment>
<evidence type="ECO:0000256" key="6">
    <source>
        <dbReference type="SAM" id="MobiDB-lite"/>
    </source>
</evidence>
<dbReference type="Pfam" id="PF00486">
    <property type="entry name" value="Trans_reg_C"/>
    <property type="match status" value="1"/>
</dbReference>
<evidence type="ECO:0000313" key="9">
    <source>
        <dbReference type="Proteomes" id="UP000198727"/>
    </source>
</evidence>
<dbReference type="PROSITE" id="PS51755">
    <property type="entry name" value="OMPR_PHOB"/>
    <property type="match status" value="1"/>
</dbReference>
<proteinExistence type="inferred from homology"/>
<dbReference type="GO" id="GO:0003677">
    <property type="term" value="F:DNA binding"/>
    <property type="evidence" value="ECO:0007669"/>
    <property type="project" value="UniProtKB-UniRule"/>
</dbReference>
<evidence type="ECO:0000256" key="4">
    <source>
        <dbReference type="ARBA" id="ARBA00023163"/>
    </source>
</evidence>
<dbReference type="InterPro" id="IPR051677">
    <property type="entry name" value="AfsR-DnrI-RedD_regulator"/>
</dbReference>
<reference evidence="9" key="1">
    <citation type="submission" date="2016-10" db="EMBL/GenBank/DDBJ databases">
        <authorList>
            <person name="Varghese N."/>
            <person name="Submissions S."/>
        </authorList>
    </citation>
    <scope>NUCLEOTIDE SEQUENCE [LARGE SCALE GENOMIC DNA]</scope>
    <source>
        <strain evidence="9">CGMCC 4.5579</strain>
    </source>
</reference>
<feature type="domain" description="OmpR/PhoB-type" evidence="7">
    <location>
        <begin position="3"/>
        <end position="104"/>
    </location>
</feature>
<dbReference type="InterPro" id="IPR001867">
    <property type="entry name" value="OmpR/PhoB-type_DNA-bd"/>
</dbReference>
<name>A0A1I5PXM4_9PSEU</name>
<dbReference type="InterPro" id="IPR011990">
    <property type="entry name" value="TPR-like_helical_dom_sf"/>
</dbReference>
<dbReference type="Proteomes" id="UP000198727">
    <property type="component" value="Unassembled WGS sequence"/>
</dbReference>
<evidence type="ECO:0000256" key="3">
    <source>
        <dbReference type="ARBA" id="ARBA00023125"/>
    </source>
</evidence>
<dbReference type="SUPFAM" id="SSF46894">
    <property type="entry name" value="C-terminal effector domain of the bipartite response regulators"/>
    <property type="match status" value="1"/>
</dbReference>
<protein>
    <submittedName>
        <fullName evidence="8">DNA-binding transcriptional activator of the SARP family</fullName>
    </submittedName>
</protein>
<feature type="region of interest" description="Disordered" evidence="6">
    <location>
        <begin position="257"/>
        <end position="290"/>
    </location>
</feature>
<dbReference type="GO" id="GO:0000160">
    <property type="term" value="P:phosphorelay signal transduction system"/>
    <property type="evidence" value="ECO:0007669"/>
    <property type="project" value="InterPro"/>
</dbReference>